<reference evidence="13" key="2">
    <citation type="submission" date="2025-04" db="UniProtKB">
        <authorList>
            <consortium name="RefSeq"/>
        </authorList>
    </citation>
    <scope>IDENTIFICATION</scope>
    <source>
        <tissue evidence="13">Brain</tissue>
    </source>
</reference>
<evidence type="ECO:0000313" key="12">
    <source>
        <dbReference type="Proteomes" id="UP000314980"/>
    </source>
</evidence>
<dbReference type="AlphaFoldDB" id="A0A4W6BQ80"/>
<organism evidence="11 12">
    <name type="scientific">Lates calcarifer</name>
    <name type="common">Barramundi</name>
    <name type="synonym">Holocentrus calcarifer</name>
    <dbReference type="NCBI Taxonomy" id="8187"/>
    <lineage>
        <taxon>Eukaryota</taxon>
        <taxon>Metazoa</taxon>
        <taxon>Chordata</taxon>
        <taxon>Craniata</taxon>
        <taxon>Vertebrata</taxon>
        <taxon>Euteleostomi</taxon>
        <taxon>Actinopterygii</taxon>
        <taxon>Neopterygii</taxon>
        <taxon>Teleostei</taxon>
        <taxon>Neoteleostei</taxon>
        <taxon>Acanthomorphata</taxon>
        <taxon>Carangaria</taxon>
        <taxon>Carangaria incertae sedis</taxon>
        <taxon>Centropomidae</taxon>
        <taxon>Lates</taxon>
    </lineage>
</organism>
<dbReference type="GO" id="GO:0045277">
    <property type="term" value="C:respiratory chain complex IV"/>
    <property type="evidence" value="ECO:0007669"/>
    <property type="project" value="InterPro"/>
</dbReference>
<dbReference type="GO" id="GO:0006123">
    <property type="term" value="P:mitochondrial electron transport, cytochrome c to oxygen"/>
    <property type="evidence" value="ECO:0007669"/>
    <property type="project" value="InterPro"/>
</dbReference>
<dbReference type="InterPro" id="IPR003205">
    <property type="entry name" value="Cyt_c_oxidase_su8"/>
</dbReference>
<dbReference type="STRING" id="8187.ENSLCAP00010000590"/>
<keyword evidence="12" id="KW-1185">Reference proteome</keyword>
<dbReference type="PANTHER" id="PTHR16717">
    <property type="entry name" value="CYTOCHROME C OXIDASE POLYPEPTIDE VIII"/>
    <property type="match status" value="1"/>
</dbReference>
<dbReference type="InterPro" id="IPR036548">
    <property type="entry name" value="Cyt_c_oxidase_su8_sf"/>
</dbReference>
<dbReference type="Proteomes" id="UP000314980">
    <property type="component" value="Unassembled WGS sequence"/>
</dbReference>
<protein>
    <submittedName>
        <fullName evidence="13">Cytochrome c oxidase subunit 8A, mitochondrial</fullName>
    </submittedName>
</protein>
<dbReference type="Pfam" id="PF02285">
    <property type="entry name" value="COX8"/>
    <property type="match status" value="1"/>
</dbReference>
<evidence type="ECO:0000256" key="2">
    <source>
        <dbReference type="ARBA" id="ARBA00004673"/>
    </source>
</evidence>
<dbReference type="GO" id="GO:0005743">
    <property type="term" value="C:mitochondrial inner membrane"/>
    <property type="evidence" value="ECO:0007669"/>
    <property type="project" value="UniProtKB-SubCell"/>
</dbReference>
<comment type="pathway">
    <text evidence="2">Energy metabolism; oxidative phosphorylation.</text>
</comment>
<feature type="transmembrane region" description="Helical" evidence="10">
    <location>
        <begin position="41"/>
        <end position="61"/>
    </location>
</feature>
<evidence type="ECO:0000256" key="10">
    <source>
        <dbReference type="SAM" id="Phobius"/>
    </source>
</evidence>
<dbReference type="Ensembl" id="ENSLCAT00010000627.1">
    <property type="protein sequence ID" value="ENSLCAP00010000590.1"/>
    <property type="gene ID" value="ENSLCAG00010000386.1"/>
</dbReference>
<proteinExistence type="inferred from homology"/>
<evidence type="ECO:0000256" key="5">
    <source>
        <dbReference type="ARBA" id="ARBA00022792"/>
    </source>
</evidence>
<comment type="similarity">
    <text evidence="3">Belongs to the cytochrome c oxidase VIII family.</text>
</comment>
<dbReference type="OrthoDB" id="8931496at2759"/>
<reference evidence="12" key="1">
    <citation type="submission" date="2015-09" db="EMBL/GenBank/DDBJ databases">
        <authorList>
            <person name="Sai Rama Sridatta P."/>
        </authorList>
    </citation>
    <scope>NUCLEOTIDE SEQUENCE [LARGE SCALE GENOMIC DNA]</scope>
</reference>
<keyword evidence="6" id="KW-0809">Transit peptide</keyword>
<dbReference type="SUPFAM" id="SSF81431">
    <property type="entry name" value="Mitochondrial cytochrome c oxidase subunit VIIIb (aka IX)"/>
    <property type="match status" value="1"/>
</dbReference>
<keyword evidence="9 10" id="KW-0472">Membrane</keyword>
<dbReference type="UniPathway" id="UPA00705"/>
<dbReference type="PANTHER" id="PTHR16717:SF8">
    <property type="entry name" value="CYTOCHROME C OXIDASE SUBUNIT 8A"/>
    <property type="match status" value="1"/>
</dbReference>
<evidence type="ECO:0000256" key="3">
    <source>
        <dbReference type="ARBA" id="ARBA00010117"/>
    </source>
</evidence>
<sequence length="70" mass="7656">MTGFLRTIASRAAPALRRHTITQTANVYTRPPKEKLGPVDIAVGLGMLSLAILGPSGWILAHLEDYKKRD</sequence>
<evidence type="ECO:0000256" key="1">
    <source>
        <dbReference type="ARBA" id="ARBA00004434"/>
    </source>
</evidence>
<keyword evidence="8" id="KW-0496">Mitochondrion</keyword>
<dbReference type="FunFam" id="4.10.81.10:FF:000001">
    <property type="entry name" value="Cytochrome c oxidase subunit 8B, mitochondrial"/>
    <property type="match status" value="1"/>
</dbReference>
<evidence type="ECO:0000256" key="6">
    <source>
        <dbReference type="ARBA" id="ARBA00022946"/>
    </source>
</evidence>
<comment type="subcellular location">
    <subcellularLocation>
        <location evidence="1">Mitochondrion inner membrane</location>
        <topology evidence="1">Single-pass membrane protein</topology>
    </subcellularLocation>
</comment>
<name>A0A4W6BQ80_LATCA</name>
<evidence type="ECO:0000256" key="4">
    <source>
        <dbReference type="ARBA" id="ARBA00022692"/>
    </source>
</evidence>
<keyword evidence="5" id="KW-0999">Mitochondrion inner membrane</keyword>
<dbReference type="Gene3D" id="4.10.81.10">
    <property type="entry name" value="Cytochrome c oxidase, subunit 8"/>
    <property type="match status" value="1"/>
</dbReference>
<dbReference type="Proteomes" id="UP000694890">
    <property type="component" value="Linkage group LG19"/>
</dbReference>
<dbReference type="GeneID" id="108897882"/>
<evidence type="ECO:0000256" key="8">
    <source>
        <dbReference type="ARBA" id="ARBA00023128"/>
    </source>
</evidence>
<accession>A0A4W6BQ80</accession>
<evidence type="ECO:0000256" key="7">
    <source>
        <dbReference type="ARBA" id="ARBA00022989"/>
    </source>
</evidence>
<evidence type="ECO:0000313" key="11">
    <source>
        <dbReference type="Ensembl" id="ENSLCAP00010000590.1"/>
    </source>
</evidence>
<evidence type="ECO:0000313" key="13">
    <source>
        <dbReference type="RefSeq" id="XP_018553199.1"/>
    </source>
</evidence>
<dbReference type="KEGG" id="lcf:108897882"/>
<dbReference type="InParanoid" id="A0A4W6BQ80"/>
<keyword evidence="4 10" id="KW-0812">Transmembrane</keyword>
<dbReference type="CDD" id="cd00930">
    <property type="entry name" value="Cyt_c_Oxidase_VIII"/>
    <property type="match status" value="1"/>
</dbReference>
<dbReference type="RefSeq" id="XP_018553199.1">
    <property type="nucleotide sequence ID" value="XM_018697683.2"/>
</dbReference>
<keyword evidence="7 10" id="KW-1133">Transmembrane helix</keyword>
<dbReference type="GeneTree" id="ENSGT01130000278384"/>
<evidence type="ECO:0000256" key="9">
    <source>
        <dbReference type="ARBA" id="ARBA00023136"/>
    </source>
</evidence>
<gene>
    <name evidence="11 13" type="primary">LOC108897882</name>
</gene>
<reference evidence="11" key="3">
    <citation type="submission" date="2025-05" db="UniProtKB">
        <authorList>
            <consortium name="Ensembl"/>
        </authorList>
    </citation>
    <scope>IDENTIFICATION</scope>
</reference>